<evidence type="ECO:0000256" key="5">
    <source>
        <dbReference type="ARBA" id="ARBA00022989"/>
    </source>
</evidence>
<keyword evidence="2 11" id="KW-0812">Transmembrane</keyword>
<keyword evidence="14" id="KW-1185">Reference proteome</keyword>
<keyword evidence="6 11" id="KW-0472">Membrane</keyword>
<evidence type="ECO:0000256" key="8">
    <source>
        <dbReference type="ARBA" id="ARBA00061383"/>
    </source>
</evidence>
<proteinExistence type="inferred from homology"/>
<dbReference type="Pfam" id="PF02845">
    <property type="entry name" value="CUE"/>
    <property type="match status" value="1"/>
</dbReference>
<keyword evidence="3" id="KW-0833">Ubl conjugation pathway</keyword>
<protein>
    <recommendedName>
        <fullName evidence="9">Coupling of ubiquitin conjugation to ER degradation protein 1</fullName>
    </recommendedName>
</protein>
<comment type="subcellular location">
    <subcellularLocation>
        <location evidence="7">Endomembrane system</location>
        <topology evidence="7">Single-pass membrane protein</topology>
    </subcellularLocation>
    <subcellularLocation>
        <location evidence="1">Endoplasmic reticulum membrane</location>
    </subcellularLocation>
</comment>
<evidence type="ECO:0000256" key="9">
    <source>
        <dbReference type="ARBA" id="ARBA00072899"/>
    </source>
</evidence>
<evidence type="ECO:0000313" key="13">
    <source>
        <dbReference type="EMBL" id="RHZ50869.1"/>
    </source>
</evidence>
<dbReference type="GO" id="GO:0043130">
    <property type="term" value="F:ubiquitin binding"/>
    <property type="evidence" value="ECO:0007669"/>
    <property type="project" value="InterPro"/>
</dbReference>
<evidence type="ECO:0000256" key="7">
    <source>
        <dbReference type="ARBA" id="ARBA00037847"/>
    </source>
</evidence>
<feature type="compositionally biased region" description="Polar residues" evidence="10">
    <location>
        <begin position="205"/>
        <end position="214"/>
    </location>
</feature>
<feature type="region of interest" description="Disordered" evidence="10">
    <location>
        <begin position="182"/>
        <end position="224"/>
    </location>
</feature>
<evidence type="ECO:0000256" key="10">
    <source>
        <dbReference type="SAM" id="MobiDB-lite"/>
    </source>
</evidence>
<evidence type="ECO:0000256" key="11">
    <source>
        <dbReference type="SAM" id="Phobius"/>
    </source>
</evidence>
<organism evidence="13 14">
    <name type="scientific">Diversispora epigaea</name>
    <dbReference type="NCBI Taxonomy" id="1348612"/>
    <lineage>
        <taxon>Eukaryota</taxon>
        <taxon>Fungi</taxon>
        <taxon>Fungi incertae sedis</taxon>
        <taxon>Mucoromycota</taxon>
        <taxon>Glomeromycotina</taxon>
        <taxon>Glomeromycetes</taxon>
        <taxon>Diversisporales</taxon>
        <taxon>Diversisporaceae</taxon>
        <taxon>Diversispora</taxon>
    </lineage>
</organism>
<dbReference type="AlphaFoldDB" id="A0A397GKV4"/>
<dbReference type="Gene3D" id="1.10.8.10">
    <property type="entry name" value="DNA helicase RuvA subunit, C-terminal domain"/>
    <property type="match status" value="1"/>
</dbReference>
<dbReference type="InterPro" id="IPR003892">
    <property type="entry name" value="CUE"/>
</dbReference>
<dbReference type="PROSITE" id="PS51140">
    <property type="entry name" value="CUE"/>
    <property type="match status" value="1"/>
</dbReference>
<name>A0A397GKV4_9GLOM</name>
<dbReference type="CDD" id="cd14424">
    <property type="entry name" value="CUE_Cue1p_like"/>
    <property type="match status" value="1"/>
</dbReference>
<evidence type="ECO:0000256" key="6">
    <source>
        <dbReference type="ARBA" id="ARBA00023136"/>
    </source>
</evidence>
<feature type="region of interest" description="Disordered" evidence="10">
    <location>
        <begin position="32"/>
        <end position="52"/>
    </location>
</feature>
<evidence type="ECO:0000256" key="1">
    <source>
        <dbReference type="ARBA" id="ARBA00004586"/>
    </source>
</evidence>
<comment type="caution">
    <text evidence="13">The sequence shown here is derived from an EMBL/GenBank/DDBJ whole genome shotgun (WGS) entry which is preliminary data.</text>
</comment>
<reference evidence="13 14" key="1">
    <citation type="submission" date="2018-08" db="EMBL/GenBank/DDBJ databases">
        <title>Genome and evolution of the arbuscular mycorrhizal fungus Diversispora epigaea (formerly Glomus versiforme) and its bacterial endosymbionts.</title>
        <authorList>
            <person name="Sun X."/>
            <person name="Fei Z."/>
            <person name="Harrison M."/>
        </authorList>
    </citation>
    <scope>NUCLEOTIDE SEQUENCE [LARGE SCALE GENOMIC DNA]</scope>
    <source>
        <strain evidence="13 14">IT104</strain>
    </source>
</reference>
<dbReference type="EMBL" id="PQFF01000426">
    <property type="protein sequence ID" value="RHZ50869.1"/>
    <property type="molecule type" value="Genomic_DNA"/>
</dbReference>
<dbReference type="Proteomes" id="UP000266861">
    <property type="component" value="Unassembled WGS sequence"/>
</dbReference>
<dbReference type="GO" id="GO:0005789">
    <property type="term" value="C:endoplasmic reticulum membrane"/>
    <property type="evidence" value="ECO:0007669"/>
    <property type="project" value="UniProtKB-SubCell"/>
</dbReference>
<feature type="domain" description="CUE" evidence="12">
    <location>
        <begin position="52"/>
        <end position="95"/>
    </location>
</feature>
<sequence>MAMNDINDSISIFVAIIVIFCVFRWLLGTTPQQPTRARRTTSNTSRNRPRAVTPEMVETVCTMFPNIPPAAIQYDLQKTGSVEITCDNILQNGGLPLPPPAVIPTLGVPSTSQASSSSTSTDADSQRSLIDKYKLQEAVDRGFVPTDPPKKWEATPEKRQELLQLKKDAMVLMARERYLTQQKKASASKENETTSTVSTVSTSSLTGNNYSQINPDDESELRRRQILEATERRWSKEVNK</sequence>
<feature type="transmembrane region" description="Helical" evidence="11">
    <location>
        <begin position="6"/>
        <end position="27"/>
    </location>
</feature>
<feature type="region of interest" description="Disordered" evidence="10">
    <location>
        <begin position="101"/>
        <end position="128"/>
    </location>
</feature>
<gene>
    <name evidence="13" type="ORF">Glove_490g59</name>
</gene>
<dbReference type="FunFam" id="1.10.8.10:FF:000050">
    <property type="entry name" value="Related to AMFR protein"/>
    <property type="match status" value="1"/>
</dbReference>
<accession>A0A397GKV4</accession>
<dbReference type="OrthoDB" id="3824970at2759"/>
<feature type="compositionally biased region" description="Low complexity" evidence="10">
    <location>
        <begin position="32"/>
        <end position="46"/>
    </location>
</feature>
<keyword evidence="4" id="KW-0256">Endoplasmic reticulum</keyword>
<keyword evidence="5 11" id="KW-1133">Transmembrane helix</keyword>
<evidence type="ECO:0000256" key="4">
    <source>
        <dbReference type="ARBA" id="ARBA00022824"/>
    </source>
</evidence>
<feature type="compositionally biased region" description="Low complexity" evidence="10">
    <location>
        <begin position="110"/>
        <end position="123"/>
    </location>
</feature>
<comment type="similarity">
    <text evidence="8">Belongs to the CUE1 family.</text>
</comment>
<evidence type="ECO:0000313" key="14">
    <source>
        <dbReference type="Proteomes" id="UP000266861"/>
    </source>
</evidence>
<dbReference type="SMART" id="SM00546">
    <property type="entry name" value="CUE"/>
    <property type="match status" value="1"/>
</dbReference>
<evidence type="ECO:0000259" key="12">
    <source>
        <dbReference type="PROSITE" id="PS51140"/>
    </source>
</evidence>
<dbReference type="STRING" id="1348612.A0A397GKV4"/>
<evidence type="ECO:0000256" key="3">
    <source>
        <dbReference type="ARBA" id="ARBA00022786"/>
    </source>
</evidence>
<evidence type="ECO:0000256" key="2">
    <source>
        <dbReference type="ARBA" id="ARBA00022692"/>
    </source>
</evidence>
<feature type="compositionally biased region" description="Low complexity" evidence="10">
    <location>
        <begin position="193"/>
        <end position="204"/>
    </location>
</feature>